<dbReference type="EMBL" id="JAINUG010000112">
    <property type="protein sequence ID" value="KAJ8395869.1"/>
    <property type="molecule type" value="Genomic_DNA"/>
</dbReference>
<keyword evidence="2" id="KW-1185">Reference proteome</keyword>
<evidence type="ECO:0000313" key="2">
    <source>
        <dbReference type="Proteomes" id="UP001221898"/>
    </source>
</evidence>
<gene>
    <name evidence="1" type="ORF">AAFF_G00027520</name>
</gene>
<comment type="caution">
    <text evidence="1">The sequence shown here is derived from an EMBL/GenBank/DDBJ whole genome shotgun (WGS) entry which is preliminary data.</text>
</comment>
<dbReference type="AlphaFoldDB" id="A0AAD7S4K6"/>
<dbReference type="Proteomes" id="UP001221898">
    <property type="component" value="Unassembled WGS sequence"/>
</dbReference>
<evidence type="ECO:0008006" key="3">
    <source>
        <dbReference type="Google" id="ProtNLM"/>
    </source>
</evidence>
<proteinExistence type="predicted"/>
<sequence length="95" mass="10938">MKAFERIVKNHITKATTAQLGPFQFAYRPAQDHGPALTEFMEWCDTTCLELNVTKTEEMVVFSSRQQESRLTSAPTFIHGEPVEVVKQYKYLNIN</sequence>
<name>A0AAD7S4K6_9TELE</name>
<accession>A0AAD7S4K6</accession>
<evidence type="ECO:0000313" key="1">
    <source>
        <dbReference type="EMBL" id="KAJ8395869.1"/>
    </source>
</evidence>
<organism evidence="1 2">
    <name type="scientific">Aldrovandia affinis</name>
    <dbReference type="NCBI Taxonomy" id="143900"/>
    <lineage>
        <taxon>Eukaryota</taxon>
        <taxon>Metazoa</taxon>
        <taxon>Chordata</taxon>
        <taxon>Craniata</taxon>
        <taxon>Vertebrata</taxon>
        <taxon>Euteleostomi</taxon>
        <taxon>Actinopterygii</taxon>
        <taxon>Neopterygii</taxon>
        <taxon>Teleostei</taxon>
        <taxon>Notacanthiformes</taxon>
        <taxon>Halosauridae</taxon>
        <taxon>Aldrovandia</taxon>
    </lineage>
</organism>
<protein>
    <recommendedName>
        <fullName evidence="3">Reverse transcriptase domain-containing protein</fullName>
    </recommendedName>
</protein>
<reference evidence="1" key="1">
    <citation type="journal article" date="2023" name="Science">
        <title>Genome structures resolve the early diversification of teleost fishes.</title>
        <authorList>
            <person name="Parey E."/>
            <person name="Louis A."/>
            <person name="Montfort J."/>
            <person name="Bouchez O."/>
            <person name="Roques C."/>
            <person name="Iampietro C."/>
            <person name="Lluch J."/>
            <person name="Castinel A."/>
            <person name="Donnadieu C."/>
            <person name="Desvignes T."/>
            <person name="Floi Bucao C."/>
            <person name="Jouanno E."/>
            <person name="Wen M."/>
            <person name="Mejri S."/>
            <person name="Dirks R."/>
            <person name="Jansen H."/>
            <person name="Henkel C."/>
            <person name="Chen W.J."/>
            <person name="Zahm M."/>
            <person name="Cabau C."/>
            <person name="Klopp C."/>
            <person name="Thompson A.W."/>
            <person name="Robinson-Rechavi M."/>
            <person name="Braasch I."/>
            <person name="Lecointre G."/>
            <person name="Bobe J."/>
            <person name="Postlethwait J.H."/>
            <person name="Berthelot C."/>
            <person name="Roest Crollius H."/>
            <person name="Guiguen Y."/>
        </authorList>
    </citation>
    <scope>NUCLEOTIDE SEQUENCE</scope>
    <source>
        <strain evidence="1">NC1722</strain>
    </source>
</reference>